<dbReference type="GO" id="GO:0006310">
    <property type="term" value="P:DNA recombination"/>
    <property type="evidence" value="ECO:0007669"/>
    <property type="project" value="UniProtKB-KW"/>
</dbReference>
<dbReference type="KEGG" id="mut:GVT53_07495"/>
<evidence type="ECO:0000259" key="2">
    <source>
        <dbReference type="PROSITE" id="PS51898"/>
    </source>
</evidence>
<dbReference type="InterPro" id="IPR050090">
    <property type="entry name" value="Tyrosine_recombinase_XerCD"/>
</dbReference>
<keyword evidence="4" id="KW-1185">Reference proteome</keyword>
<dbReference type="EMBL" id="CP049616">
    <property type="protein sequence ID" value="QII44525.1"/>
    <property type="molecule type" value="Genomic_DNA"/>
</dbReference>
<reference evidence="3 4" key="1">
    <citation type="submission" date="2020-02" db="EMBL/GenBank/DDBJ databases">
        <title>Complete genome of Muricauda sp. 501str8.</title>
        <authorList>
            <person name="Dong B."/>
            <person name="Zhu S."/>
            <person name="Yang J."/>
            <person name="Chen J."/>
        </authorList>
    </citation>
    <scope>NUCLEOTIDE SEQUENCE [LARGE SCALE GENOMIC DNA]</scope>
    <source>
        <strain evidence="3 4">501str8</strain>
    </source>
</reference>
<dbReference type="Proteomes" id="UP000502928">
    <property type="component" value="Chromosome"/>
</dbReference>
<evidence type="ECO:0000313" key="4">
    <source>
        <dbReference type="Proteomes" id="UP000502928"/>
    </source>
</evidence>
<protein>
    <submittedName>
        <fullName evidence="3">Tyrosine-type recombinase/integrase</fullName>
    </submittedName>
</protein>
<dbReference type="InterPro" id="IPR013762">
    <property type="entry name" value="Integrase-like_cat_sf"/>
</dbReference>
<proteinExistence type="predicted"/>
<dbReference type="PANTHER" id="PTHR30349">
    <property type="entry name" value="PHAGE INTEGRASE-RELATED"/>
    <property type="match status" value="1"/>
</dbReference>
<evidence type="ECO:0000256" key="1">
    <source>
        <dbReference type="ARBA" id="ARBA00023172"/>
    </source>
</evidence>
<dbReference type="GO" id="GO:0015074">
    <property type="term" value="P:DNA integration"/>
    <property type="evidence" value="ECO:0007669"/>
    <property type="project" value="InterPro"/>
</dbReference>
<dbReference type="PANTHER" id="PTHR30349:SF82">
    <property type="entry name" value="INTEGRASE_RECOMBINASE YOEC-RELATED"/>
    <property type="match status" value="1"/>
</dbReference>
<feature type="domain" description="Tyr recombinase" evidence="2">
    <location>
        <begin position="1"/>
        <end position="179"/>
    </location>
</feature>
<dbReference type="InterPro" id="IPR002104">
    <property type="entry name" value="Integrase_catalytic"/>
</dbReference>
<organism evidence="3 4">
    <name type="scientific">Flagellimonas oceani</name>
    <dbReference type="NCBI Taxonomy" id="2698672"/>
    <lineage>
        <taxon>Bacteria</taxon>
        <taxon>Pseudomonadati</taxon>
        <taxon>Bacteroidota</taxon>
        <taxon>Flavobacteriia</taxon>
        <taxon>Flavobacteriales</taxon>
        <taxon>Flavobacteriaceae</taxon>
        <taxon>Flagellimonas</taxon>
    </lineage>
</organism>
<dbReference type="Gene3D" id="1.10.443.10">
    <property type="entry name" value="Intergrase catalytic core"/>
    <property type="match status" value="1"/>
</dbReference>
<accession>A0A6G7J147</accession>
<dbReference type="PROSITE" id="PS51898">
    <property type="entry name" value="TYR_RECOMBINASE"/>
    <property type="match status" value="1"/>
</dbReference>
<dbReference type="InterPro" id="IPR011010">
    <property type="entry name" value="DNA_brk_join_enz"/>
</dbReference>
<dbReference type="AlphaFoldDB" id="A0A6G7J147"/>
<name>A0A6G7J147_9FLAO</name>
<sequence>MTGSTYIEFDKATATAKKLIRSGESPNFGLLVICGINLGLRIDDLLNLTFDQLKRDEFTIVEGKTKKQRTLQVNDNIKEALRYFVDNLTYDKGGHPFTSQKGSVYSVQHVNRLMKQHFPTPKNVSSHSLRKSFGRRVWENNGKSDEALLYLSEIFSHSSPAITRKYLGIRAEEIRDIYLNL</sequence>
<evidence type="ECO:0000313" key="3">
    <source>
        <dbReference type="EMBL" id="QII44525.1"/>
    </source>
</evidence>
<gene>
    <name evidence="3" type="ORF">GVT53_07495</name>
</gene>
<dbReference type="GO" id="GO:0003677">
    <property type="term" value="F:DNA binding"/>
    <property type="evidence" value="ECO:0007669"/>
    <property type="project" value="InterPro"/>
</dbReference>
<keyword evidence="1" id="KW-0233">DNA recombination</keyword>
<dbReference type="Pfam" id="PF00589">
    <property type="entry name" value="Phage_integrase"/>
    <property type="match status" value="1"/>
</dbReference>
<dbReference type="SUPFAM" id="SSF56349">
    <property type="entry name" value="DNA breaking-rejoining enzymes"/>
    <property type="match status" value="1"/>
</dbReference>
<dbReference type="RefSeq" id="WP_166248061.1">
    <property type="nucleotide sequence ID" value="NZ_CP049616.1"/>
</dbReference>